<dbReference type="PANTHER" id="PTHR31616:SF0">
    <property type="entry name" value="GLUCAN 1,4-ALPHA-GLUCOSIDASE"/>
    <property type="match status" value="1"/>
</dbReference>
<dbReference type="AlphaFoldDB" id="A0A370WT63"/>
<feature type="domain" description="GH15-like" evidence="1">
    <location>
        <begin position="258"/>
        <end position="609"/>
    </location>
</feature>
<name>A0A370WT63_9GAMM</name>
<protein>
    <submittedName>
        <fullName evidence="2">Glycoside hydrolase family 15 protein</fullName>
    </submittedName>
</protein>
<dbReference type="Pfam" id="PF00723">
    <property type="entry name" value="Glyco_hydro_15"/>
    <property type="match status" value="1"/>
</dbReference>
<evidence type="ECO:0000313" key="2">
    <source>
        <dbReference type="EMBL" id="RDS79320.1"/>
    </source>
</evidence>
<organism evidence="2 3">
    <name type="scientific">Dyella monticola</name>
    <dbReference type="NCBI Taxonomy" id="1927958"/>
    <lineage>
        <taxon>Bacteria</taxon>
        <taxon>Pseudomonadati</taxon>
        <taxon>Pseudomonadota</taxon>
        <taxon>Gammaproteobacteria</taxon>
        <taxon>Lysobacterales</taxon>
        <taxon>Rhodanobacteraceae</taxon>
        <taxon>Dyella</taxon>
    </lineage>
</organism>
<dbReference type="InterPro" id="IPR011613">
    <property type="entry name" value="GH15-like"/>
</dbReference>
<comment type="caution">
    <text evidence="2">The sequence shown here is derived from an EMBL/GenBank/DDBJ whole genome shotgun (WGS) entry which is preliminary data.</text>
</comment>
<dbReference type="InterPro" id="IPR012341">
    <property type="entry name" value="6hp_glycosidase-like_sf"/>
</dbReference>
<accession>A0A370WT63</accession>
<dbReference type="PANTHER" id="PTHR31616">
    <property type="entry name" value="TREHALASE"/>
    <property type="match status" value="1"/>
</dbReference>
<dbReference type="InterPro" id="IPR008928">
    <property type="entry name" value="6-hairpin_glycosidase_sf"/>
</dbReference>
<dbReference type="Gene3D" id="1.50.10.10">
    <property type="match status" value="1"/>
</dbReference>
<evidence type="ECO:0000313" key="3">
    <source>
        <dbReference type="Proteomes" id="UP000254258"/>
    </source>
</evidence>
<gene>
    <name evidence="2" type="ORF">DWU98_18510</name>
</gene>
<evidence type="ECO:0000259" key="1">
    <source>
        <dbReference type="Pfam" id="PF00723"/>
    </source>
</evidence>
<proteinExistence type="predicted"/>
<dbReference type="GO" id="GO:0004553">
    <property type="term" value="F:hydrolase activity, hydrolyzing O-glycosyl compounds"/>
    <property type="evidence" value="ECO:0007669"/>
    <property type="project" value="TreeGrafter"/>
</dbReference>
<keyword evidence="2" id="KW-0378">Hydrolase</keyword>
<dbReference type="Proteomes" id="UP000254258">
    <property type="component" value="Unassembled WGS sequence"/>
</dbReference>
<reference evidence="2 3" key="1">
    <citation type="submission" date="2018-07" db="EMBL/GenBank/DDBJ databases">
        <title>Dyella monticola sp. nov. and Dyella psychrodurans sp. nov. isolated from monsoon evergreen broad-leaved forest soil of Dinghu Mountain, China.</title>
        <authorList>
            <person name="Gao Z."/>
            <person name="Qiu L."/>
        </authorList>
    </citation>
    <scope>NUCLEOTIDE SEQUENCE [LARGE SCALE GENOMIC DNA]</scope>
    <source>
        <strain evidence="2 3">4G-K06</strain>
    </source>
</reference>
<dbReference type="SUPFAM" id="SSF48208">
    <property type="entry name" value="Six-hairpin glycosidases"/>
    <property type="match status" value="1"/>
</dbReference>
<sequence>MSLRRRCRAHCRAACVGAKEVMSTHMVMEHVEIPAGPDIRDYAAIGNCRGVALVHKEGRVDWCALERFDAAPVCLRLLDDRIGGYLDTRPTDAFVATRRYVPDTNVLETTLATTSGVARVIDFMPLGREPGAASDDFVTVHALAWLVRVIDAVEGDIEFELDVLPSTQWALRAPQVHRVEQGIAWERGALLCDRPIGMRGTHASGVIRLRAGERMRVVLMAGKSPAPSAVLASVDRLLDITLAYWNAWISRCGYKGPYVAAVQRSALALKLLTYAPSGAIIAAATTSLPETLGGGRNWDYRLSWVRDSTLTLFALSALGYHDEPEAFRQFLFDHGVGEIFPTQIVYGIRGEVNLDERELTHLRGYCGSHPVRVGNAAHRQRQFDVYGDVMDWLTLRRELGGSLSPSELTILRRTADYVAEHWTEPGQGFWEERDKPEQFVYGNMMCWVALDRAQELLDCRDYEGVMSTMVQDIHRHGIAPEGYLRKCYEHDTIDAVALRAPIIDFPLPTGCLQATIDEVMAKLVTPGGVYRYKGGDGLDGDEGTFVACGFWLVDALLFTGKTAQAKEWFETMLRQSNDVGLYAEEIDAENNRFLGNFPQGLSHLALIHSATLLDIVEHDGTEALRGTHADRVQHARRMMAEAARETPQSIIDARDWVLDAAALGLSGVVSEKSPREGHA</sequence>
<dbReference type="GO" id="GO:0005975">
    <property type="term" value="P:carbohydrate metabolic process"/>
    <property type="evidence" value="ECO:0007669"/>
    <property type="project" value="InterPro"/>
</dbReference>
<dbReference type="EMBL" id="QRBE01000014">
    <property type="protein sequence ID" value="RDS79320.1"/>
    <property type="molecule type" value="Genomic_DNA"/>
</dbReference>
<keyword evidence="3" id="KW-1185">Reference proteome</keyword>